<dbReference type="Pfam" id="PF06108">
    <property type="entry name" value="DUF952"/>
    <property type="match status" value="1"/>
</dbReference>
<dbReference type="EMBL" id="BSNJ01000005">
    <property type="protein sequence ID" value="GLQ21702.1"/>
    <property type="molecule type" value="Genomic_DNA"/>
</dbReference>
<protein>
    <recommendedName>
        <fullName evidence="3">DUF952 domain-containing protein</fullName>
    </recommendedName>
</protein>
<dbReference type="PANTHER" id="PTHR34129">
    <property type="entry name" value="BLR1139 PROTEIN"/>
    <property type="match status" value="1"/>
</dbReference>
<dbReference type="SUPFAM" id="SSF56399">
    <property type="entry name" value="ADP-ribosylation"/>
    <property type="match status" value="1"/>
</dbReference>
<name>A0ABQ5V3S6_9PROT</name>
<dbReference type="InterPro" id="IPR009297">
    <property type="entry name" value="DUF952"/>
</dbReference>
<dbReference type="PANTHER" id="PTHR34129:SF1">
    <property type="entry name" value="DUF952 DOMAIN-CONTAINING PROTEIN"/>
    <property type="match status" value="1"/>
</dbReference>
<accession>A0ABQ5V3S6</accession>
<dbReference type="RefSeq" id="WP_284373518.1">
    <property type="nucleotide sequence ID" value="NZ_BSNJ01000005.1"/>
</dbReference>
<proteinExistence type="predicted"/>
<evidence type="ECO:0008006" key="3">
    <source>
        <dbReference type="Google" id="ProtNLM"/>
    </source>
</evidence>
<dbReference type="Gene3D" id="3.20.170.20">
    <property type="entry name" value="Protein of unknown function DUF952"/>
    <property type="match status" value="1"/>
</dbReference>
<evidence type="ECO:0000313" key="1">
    <source>
        <dbReference type="EMBL" id="GLQ21702.1"/>
    </source>
</evidence>
<reference evidence="1" key="1">
    <citation type="journal article" date="2014" name="Int. J. Syst. Evol. Microbiol.">
        <title>Complete genome of a new Firmicutes species belonging to the dominant human colonic microbiota ('Ruminococcus bicirculans') reveals two chromosomes and a selective capacity to utilize plant glucans.</title>
        <authorList>
            <consortium name="NISC Comparative Sequencing Program"/>
            <person name="Wegmann U."/>
            <person name="Louis P."/>
            <person name="Goesmann A."/>
            <person name="Henrissat B."/>
            <person name="Duncan S.H."/>
            <person name="Flint H.J."/>
        </authorList>
    </citation>
    <scope>NUCLEOTIDE SEQUENCE</scope>
    <source>
        <strain evidence="1">NBRC 108216</strain>
    </source>
</reference>
<organism evidence="1 2">
    <name type="scientific">Algimonas porphyrae</name>
    <dbReference type="NCBI Taxonomy" id="1128113"/>
    <lineage>
        <taxon>Bacteria</taxon>
        <taxon>Pseudomonadati</taxon>
        <taxon>Pseudomonadota</taxon>
        <taxon>Alphaproteobacteria</taxon>
        <taxon>Maricaulales</taxon>
        <taxon>Robiginitomaculaceae</taxon>
        <taxon>Algimonas</taxon>
    </lineage>
</organism>
<evidence type="ECO:0000313" key="2">
    <source>
        <dbReference type="Proteomes" id="UP001161390"/>
    </source>
</evidence>
<dbReference type="Proteomes" id="UP001161390">
    <property type="component" value="Unassembled WGS sequence"/>
</dbReference>
<comment type="caution">
    <text evidence="1">The sequence shown here is derived from an EMBL/GenBank/DDBJ whole genome shotgun (WGS) entry which is preliminary data.</text>
</comment>
<gene>
    <name evidence="1" type="ORF">GCM10007854_26570</name>
</gene>
<sequence length="117" mass="12797">MNDPDIYKILTSEQWRTLARDGSTVGSPLDQQDGFVHFSTAAQLSGTLSRHFKGAGELVLAQISTAGLDGAVLRWEPARDGSLFPHLYAALPKTAVRQHWTLHPDGQGRYALPDLTN</sequence>
<reference evidence="1" key="2">
    <citation type="submission" date="2023-01" db="EMBL/GenBank/DDBJ databases">
        <title>Draft genome sequence of Algimonas porphyrae strain NBRC 108216.</title>
        <authorList>
            <person name="Sun Q."/>
            <person name="Mori K."/>
        </authorList>
    </citation>
    <scope>NUCLEOTIDE SEQUENCE</scope>
    <source>
        <strain evidence="1">NBRC 108216</strain>
    </source>
</reference>
<keyword evidence="2" id="KW-1185">Reference proteome</keyword>